<dbReference type="Pfam" id="PF00535">
    <property type="entry name" value="Glycos_transf_2"/>
    <property type="match status" value="1"/>
</dbReference>
<dbReference type="Proteomes" id="UP001064262">
    <property type="component" value="Unassembled WGS sequence"/>
</dbReference>
<name>A0A9J6PKK4_9GAMM</name>
<reference evidence="5" key="1">
    <citation type="submission" date="2022-09" db="EMBL/GenBank/DDBJ databases">
        <title>Winslowiella arboricola sp. nov., isolated from bleeding cankers on broadleaf hosts.</title>
        <authorList>
            <person name="Brady C."/>
            <person name="Kaur S."/>
            <person name="Crampton B."/>
            <person name="Maddock D."/>
            <person name="Arnold D."/>
            <person name="Denman S."/>
        </authorList>
    </citation>
    <scope>NUCLEOTIDE SEQUENCE</scope>
    <source>
        <strain evidence="5">BAC 15a-03b</strain>
    </source>
</reference>
<feature type="domain" description="Glycosyltransferase 2-like" evidence="4">
    <location>
        <begin position="7"/>
        <end position="129"/>
    </location>
</feature>
<evidence type="ECO:0000313" key="5">
    <source>
        <dbReference type="EMBL" id="MCU5778841.1"/>
    </source>
</evidence>
<dbReference type="InterPro" id="IPR001173">
    <property type="entry name" value="Glyco_trans_2-like"/>
</dbReference>
<sequence length="301" mass="34051">MTNVIALVVTFKRKDLLEKVLNSLLNQTHSLSKIVVIDNNSNDGTVELVKSVINSYPDKLEYFNTGGNLGGAGGFAFGFEKMAGRDYDHLWLMDDDLLPSDNCLENLLNCSQGDIVQPLRKNIDGSIAELSPLKFDLNDFFAILPKKGTVQSLLKEQPYIKGPISIDGVPFEGPLIKKAVVDAVGIPEKRFFIFYDDMDYSLRAKKKGFQIFCATEAMATRLLVNNQKNDLSSWKGYFMLRNLFRLYFTHSVKKSAYVKPFIIAGGYLIYSLIRLRFSEVRVVFDALKDSFTFKTDDKYIP</sequence>
<evidence type="ECO:0000256" key="3">
    <source>
        <dbReference type="ARBA" id="ARBA00022679"/>
    </source>
</evidence>
<comment type="similarity">
    <text evidence="1">Belongs to the glycosyltransferase 2 family.</text>
</comment>
<dbReference type="EC" id="2.4.-.-" evidence="5"/>
<protein>
    <submittedName>
        <fullName evidence="5">Glycosyltransferase</fullName>
        <ecNumber evidence="5">2.4.-.-</ecNumber>
    </submittedName>
</protein>
<dbReference type="PANTHER" id="PTHR43179">
    <property type="entry name" value="RHAMNOSYLTRANSFERASE WBBL"/>
    <property type="match status" value="1"/>
</dbReference>
<evidence type="ECO:0000256" key="2">
    <source>
        <dbReference type="ARBA" id="ARBA00022676"/>
    </source>
</evidence>
<evidence type="ECO:0000259" key="4">
    <source>
        <dbReference type="Pfam" id="PF00535"/>
    </source>
</evidence>
<dbReference type="SUPFAM" id="SSF53448">
    <property type="entry name" value="Nucleotide-diphospho-sugar transferases"/>
    <property type="match status" value="1"/>
</dbReference>
<keyword evidence="6" id="KW-1185">Reference proteome</keyword>
<evidence type="ECO:0000256" key="1">
    <source>
        <dbReference type="ARBA" id="ARBA00006739"/>
    </source>
</evidence>
<keyword evidence="2 5" id="KW-0328">Glycosyltransferase</keyword>
<proteinExistence type="inferred from homology"/>
<dbReference type="PANTHER" id="PTHR43179:SF12">
    <property type="entry name" value="GALACTOFURANOSYLTRANSFERASE GLFT2"/>
    <property type="match status" value="1"/>
</dbReference>
<comment type="caution">
    <text evidence="5">The sequence shown here is derived from an EMBL/GenBank/DDBJ whole genome shotgun (WGS) entry which is preliminary data.</text>
</comment>
<dbReference type="Gene3D" id="3.90.550.10">
    <property type="entry name" value="Spore Coat Polysaccharide Biosynthesis Protein SpsA, Chain A"/>
    <property type="match status" value="1"/>
</dbReference>
<dbReference type="RefSeq" id="WP_267143584.1">
    <property type="nucleotide sequence ID" value="NZ_JAODIL010000078.1"/>
</dbReference>
<gene>
    <name evidence="5" type="ORF">N5923_15215</name>
</gene>
<accession>A0A9J6PKK4</accession>
<dbReference type="AlphaFoldDB" id="A0A9J6PKK4"/>
<dbReference type="EMBL" id="JAODIM010000042">
    <property type="protein sequence ID" value="MCU5778841.1"/>
    <property type="molecule type" value="Genomic_DNA"/>
</dbReference>
<evidence type="ECO:0000313" key="6">
    <source>
        <dbReference type="Proteomes" id="UP001064262"/>
    </source>
</evidence>
<dbReference type="InterPro" id="IPR029044">
    <property type="entry name" value="Nucleotide-diphossugar_trans"/>
</dbReference>
<keyword evidence="3 5" id="KW-0808">Transferase</keyword>
<organism evidence="5 6">
    <name type="scientific">Winslowiella arboricola</name>
    <dbReference type="NCBI Taxonomy" id="2978220"/>
    <lineage>
        <taxon>Bacteria</taxon>
        <taxon>Pseudomonadati</taxon>
        <taxon>Pseudomonadota</taxon>
        <taxon>Gammaproteobacteria</taxon>
        <taxon>Enterobacterales</taxon>
        <taxon>Erwiniaceae</taxon>
        <taxon>Winslowiella</taxon>
    </lineage>
</organism>
<dbReference type="GO" id="GO:0016757">
    <property type="term" value="F:glycosyltransferase activity"/>
    <property type="evidence" value="ECO:0007669"/>
    <property type="project" value="UniProtKB-KW"/>
</dbReference>